<feature type="domain" description="Helicase ATP-binding" evidence="13">
    <location>
        <begin position="38"/>
        <end position="206"/>
    </location>
</feature>
<evidence type="ECO:0000256" key="3">
    <source>
        <dbReference type="ARBA" id="ARBA00022741"/>
    </source>
</evidence>
<evidence type="ECO:0000256" key="11">
    <source>
        <dbReference type="ARBA" id="ARBA00044535"/>
    </source>
</evidence>
<dbReference type="CDD" id="cd17920">
    <property type="entry name" value="DEXHc_RecQ"/>
    <property type="match status" value="1"/>
</dbReference>
<dbReference type="Gene3D" id="1.10.10.10">
    <property type="entry name" value="Winged helix-like DNA-binding domain superfamily/Winged helix DNA-binding domain"/>
    <property type="match status" value="1"/>
</dbReference>
<dbReference type="PANTHER" id="PTHR13710">
    <property type="entry name" value="DNA HELICASE RECQ FAMILY MEMBER"/>
    <property type="match status" value="1"/>
</dbReference>
<evidence type="ECO:0000256" key="12">
    <source>
        <dbReference type="ARBA" id="ARBA00044550"/>
    </source>
</evidence>
<dbReference type="PANTHER" id="PTHR13710:SF105">
    <property type="entry name" value="ATP-DEPENDENT DNA HELICASE Q1"/>
    <property type="match status" value="1"/>
</dbReference>
<dbReference type="Pfam" id="PF00270">
    <property type="entry name" value="DEAD"/>
    <property type="match status" value="1"/>
</dbReference>
<comment type="caution">
    <text evidence="15">The sequence shown here is derived from an EMBL/GenBank/DDBJ whole genome shotgun (WGS) entry which is preliminary data.</text>
</comment>
<dbReference type="InterPro" id="IPR032284">
    <property type="entry name" value="RecQ_Zn-bd"/>
</dbReference>
<keyword evidence="7" id="KW-0238">DNA-binding</keyword>
<dbReference type="Pfam" id="PF16124">
    <property type="entry name" value="RecQ_Zn_bind"/>
    <property type="match status" value="1"/>
</dbReference>
<dbReference type="SMART" id="SM00487">
    <property type="entry name" value="DEXDc"/>
    <property type="match status" value="1"/>
</dbReference>
<evidence type="ECO:0000256" key="1">
    <source>
        <dbReference type="ARBA" id="ARBA00005446"/>
    </source>
</evidence>
<dbReference type="SMART" id="SM00490">
    <property type="entry name" value="HELICc"/>
    <property type="match status" value="1"/>
</dbReference>
<dbReference type="InterPro" id="IPR027417">
    <property type="entry name" value="P-loop_NTPase"/>
</dbReference>
<evidence type="ECO:0000259" key="13">
    <source>
        <dbReference type="PROSITE" id="PS51192"/>
    </source>
</evidence>
<dbReference type="CDD" id="cd18794">
    <property type="entry name" value="SF2_C_RecQ"/>
    <property type="match status" value="1"/>
</dbReference>
<keyword evidence="6" id="KW-0067">ATP-binding</keyword>
<keyword evidence="5 15" id="KW-0347">Helicase</keyword>
<dbReference type="Pfam" id="PF00271">
    <property type="entry name" value="Helicase_C"/>
    <property type="match status" value="1"/>
</dbReference>
<evidence type="ECO:0000313" key="16">
    <source>
        <dbReference type="Proteomes" id="UP001597264"/>
    </source>
</evidence>
<dbReference type="PROSITE" id="PS51192">
    <property type="entry name" value="HELICASE_ATP_BIND_1"/>
    <property type="match status" value="1"/>
</dbReference>
<comment type="similarity">
    <text evidence="1">Belongs to the helicase family. RecQ subfamily.</text>
</comment>
<dbReference type="PROSITE" id="PS51194">
    <property type="entry name" value="HELICASE_CTER"/>
    <property type="match status" value="1"/>
</dbReference>
<keyword evidence="4" id="KW-0378">Hydrolase</keyword>
<dbReference type="InterPro" id="IPR014001">
    <property type="entry name" value="Helicase_ATP-bd"/>
</dbReference>
<proteinExistence type="inferred from homology"/>
<accession>A0ABW3U8R9</accession>
<name>A0ABW3U8R9_9GAMM</name>
<evidence type="ECO:0000256" key="7">
    <source>
        <dbReference type="ARBA" id="ARBA00023125"/>
    </source>
</evidence>
<evidence type="ECO:0000313" key="15">
    <source>
        <dbReference type="EMBL" id="MFD1215779.1"/>
    </source>
</evidence>
<dbReference type="RefSeq" id="WP_230436492.1">
    <property type="nucleotide sequence ID" value="NZ_CP087715.1"/>
</dbReference>
<dbReference type="EMBL" id="JBHTLR010000005">
    <property type="protein sequence ID" value="MFD1215779.1"/>
    <property type="molecule type" value="Genomic_DNA"/>
</dbReference>
<reference evidence="16" key="1">
    <citation type="journal article" date="2019" name="Int. J. Syst. Evol. Microbiol.">
        <title>The Global Catalogue of Microorganisms (GCM) 10K type strain sequencing project: providing services to taxonomists for standard genome sequencing and annotation.</title>
        <authorList>
            <consortium name="The Broad Institute Genomics Platform"/>
            <consortium name="The Broad Institute Genome Sequencing Center for Infectious Disease"/>
            <person name="Wu L."/>
            <person name="Ma J."/>
        </authorList>
    </citation>
    <scope>NUCLEOTIDE SEQUENCE [LARGE SCALE GENOMIC DNA]</scope>
    <source>
        <strain evidence="16">CCUG 54356</strain>
    </source>
</reference>
<keyword evidence="3" id="KW-0547">Nucleotide-binding</keyword>
<keyword evidence="2" id="KW-0479">Metal-binding</keyword>
<evidence type="ECO:0000256" key="6">
    <source>
        <dbReference type="ARBA" id="ARBA00022840"/>
    </source>
</evidence>
<dbReference type="NCBIfam" id="TIGR00614">
    <property type="entry name" value="recQ_fam"/>
    <property type="match status" value="1"/>
</dbReference>
<dbReference type="InterPro" id="IPR011545">
    <property type="entry name" value="DEAD/DEAH_box_helicase_dom"/>
</dbReference>
<dbReference type="SUPFAM" id="SSF52540">
    <property type="entry name" value="P-loop containing nucleoside triphosphate hydrolases"/>
    <property type="match status" value="1"/>
</dbReference>
<organism evidence="15 16">
    <name type="scientific">Microbulbifer celer</name>
    <dbReference type="NCBI Taxonomy" id="435905"/>
    <lineage>
        <taxon>Bacteria</taxon>
        <taxon>Pseudomonadati</taxon>
        <taxon>Pseudomonadota</taxon>
        <taxon>Gammaproteobacteria</taxon>
        <taxon>Cellvibrionales</taxon>
        <taxon>Microbulbiferaceae</taxon>
        <taxon>Microbulbifer</taxon>
    </lineage>
</organism>
<dbReference type="GO" id="GO:0004386">
    <property type="term" value="F:helicase activity"/>
    <property type="evidence" value="ECO:0007669"/>
    <property type="project" value="UniProtKB-KW"/>
</dbReference>
<evidence type="ECO:0000256" key="10">
    <source>
        <dbReference type="ARBA" id="ARBA00034808"/>
    </source>
</evidence>
<dbReference type="InterPro" id="IPR004589">
    <property type="entry name" value="DNA_helicase_ATP-dep_RecQ"/>
</dbReference>
<dbReference type="Proteomes" id="UP001597264">
    <property type="component" value="Unassembled WGS sequence"/>
</dbReference>
<protein>
    <recommendedName>
        <fullName evidence="11">ATP-dependent DNA helicase RecQ</fullName>
        <ecNumber evidence="10">5.6.2.4</ecNumber>
    </recommendedName>
    <alternativeName>
        <fullName evidence="12">DNA 3'-5' helicase RecQ</fullName>
    </alternativeName>
</protein>
<evidence type="ECO:0000256" key="5">
    <source>
        <dbReference type="ARBA" id="ARBA00022806"/>
    </source>
</evidence>
<comment type="catalytic activity">
    <reaction evidence="9">
        <text>Couples ATP hydrolysis with the unwinding of duplex DNA by translocating in the 3'-5' direction.</text>
        <dbReference type="EC" id="5.6.2.4"/>
    </reaction>
</comment>
<evidence type="ECO:0000256" key="4">
    <source>
        <dbReference type="ARBA" id="ARBA00022801"/>
    </source>
</evidence>
<keyword evidence="8" id="KW-0413">Isomerase</keyword>
<dbReference type="InterPro" id="IPR036388">
    <property type="entry name" value="WH-like_DNA-bd_sf"/>
</dbReference>
<evidence type="ECO:0000256" key="9">
    <source>
        <dbReference type="ARBA" id="ARBA00034617"/>
    </source>
</evidence>
<gene>
    <name evidence="15" type="ORF">ACFQ2X_04145</name>
</gene>
<feature type="domain" description="Helicase C-terminal" evidence="14">
    <location>
        <begin position="229"/>
        <end position="390"/>
    </location>
</feature>
<dbReference type="Gene3D" id="3.40.50.300">
    <property type="entry name" value="P-loop containing nucleotide triphosphate hydrolases"/>
    <property type="match status" value="2"/>
</dbReference>
<dbReference type="InterPro" id="IPR001650">
    <property type="entry name" value="Helicase_C-like"/>
</dbReference>
<evidence type="ECO:0000256" key="8">
    <source>
        <dbReference type="ARBA" id="ARBA00023235"/>
    </source>
</evidence>
<keyword evidence="16" id="KW-1185">Reference proteome</keyword>
<evidence type="ECO:0000259" key="14">
    <source>
        <dbReference type="PROSITE" id="PS51194"/>
    </source>
</evidence>
<evidence type="ECO:0000256" key="2">
    <source>
        <dbReference type="ARBA" id="ARBA00022723"/>
    </source>
</evidence>
<sequence>MTANSREHPQKLPDSLLIRLLQNHFHLREFRPGQRAVIDRLLQGKSALAIFPTGGGKSLCYQLPALALDGLTVVISPLIALMQDQVDALQSLGIAAARLDSSRSGDEVREIYRQLRAGELKLLYVAPERLQNERFLHLLCGLHIALMAVDEAHCISEWGHNFRPDYLKLAQLARELGTERILALTATATPEVATDIRRQFDIADTDQVQTGFYRENLQLLVTPCSEPQKLPHLTQRLQAEPDAPAIVYVTLQQTAETVAERLAAAGIRATAYHAGLKPEVREQIQNAFMAGEIRAVVATIAFGMGIDKADIRAVYHYNLPKSLENYMQEIGRAGRDGQPARCELLACADDRRVLENFTYGDTPIDEHLQALLRHLLEQGEEFDISVYQLSSQFDIRQLVVNTALTYLELEQVIRATGPFYSSYQVRFLEPMEAVLARFDPARADFLQRLFDSGKMGRTWLSIDVQQAEQQLAEPRTRILKALQFLEEKSCIETRAKGVRQGYRRLQQPDMAALGARLGQLFARREQQDLARLQLVLDYADNHYADNQSADCLPAQLCGYFGERLPEPCGQCSSCRGTALKQRPGGLPDTTAPQSIDGGQRRAIRQLISEAHEALAHPRQLARFLCGLASPATSRLRRHSLFGSLAQQPFQRVLALTGQLLGN</sequence>
<dbReference type="EC" id="5.6.2.4" evidence="10"/>